<name>V5BJA1_TRYCR</name>
<evidence type="ECO:0000256" key="2">
    <source>
        <dbReference type="SAM" id="SignalP"/>
    </source>
</evidence>
<accession>V5BJA1</accession>
<feature type="signal peptide" evidence="2">
    <location>
        <begin position="1"/>
        <end position="24"/>
    </location>
</feature>
<organism evidence="3 4">
    <name type="scientific">Trypanosoma cruzi Dm28c</name>
    <dbReference type="NCBI Taxonomy" id="1416333"/>
    <lineage>
        <taxon>Eukaryota</taxon>
        <taxon>Discoba</taxon>
        <taxon>Euglenozoa</taxon>
        <taxon>Kinetoplastea</taxon>
        <taxon>Metakinetoplastina</taxon>
        <taxon>Trypanosomatida</taxon>
        <taxon>Trypanosomatidae</taxon>
        <taxon>Trypanosoma</taxon>
        <taxon>Schizotrypanum</taxon>
    </lineage>
</organism>
<keyword evidence="1" id="KW-0472">Membrane</keyword>
<gene>
    <name evidence="3" type="ORF">TCDM_05207</name>
</gene>
<evidence type="ECO:0000313" key="3">
    <source>
        <dbReference type="EMBL" id="ESS66197.1"/>
    </source>
</evidence>
<comment type="caution">
    <text evidence="3">The sequence shown here is derived from an EMBL/GenBank/DDBJ whole genome shotgun (WGS) entry which is preliminary data.</text>
</comment>
<dbReference type="AlphaFoldDB" id="V5BJA1"/>
<reference evidence="3 4" key="1">
    <citation type="journal article" date="2014" name="Genome Announc.">
        <title>Trypanosoma cruzi Clone Dm28c Draft Genome Sequence.</title>
        <authorList>
            <person name="Grisard E.C."/>
            <person name="Teixeira S.M."/>
            <person name="de Almeida L.G."/>
            <person name="Stoco P.H."/>
            <person name="Gerber A.L."/>
            <person name="Talavera-Lopez C."/>
            <person name="Lima O.C."/>
            <person name="Andersson B."/>
            <person name="de Vasconcelos A.T."/>
        </authorList>
    </citation>
    <scope>NUCLEOTIDE SEQUENCE [LARGE SCALE GENOMIC DNA]</scope>
    <source>
        <strain evidence="3 4">Dm28c</strain>
    </source>
</reference>
<keyword evidence="1" id="KW-1133">Transmembrane helix</keyword>
<sequence length="86" mass="9867">MVHLFYSLYFTFFTWRCCLLMAEAERIFCCPCALSGTFSPYAMFVASFFSFLFSMAISFFFVFCFLIVFPFLLGRTGGVAGECSRV</sequence>
<feature type="transmembrane region" description="Helical" evidence="1">
    <location>
        <begin position="41"/>
        <end position="69"/>
    </location>
</feature>
<dbReference type="VEuPathDB" id="TriTrypDB:TCDM_05207"/>
<dbReference type="Proteomes" id="UP000017861">
    <property type="component" value="Unassembled WGS sequence"/>
</dbReference>
<dbReference type="EMBL" id="AYLP01000049">
    <property type="protein sequence ID" value="ESS66197.1"/>
    <property type="molecule type" value="Genomic_DNA"/>
</dbReference>
<keyword evidence="1" id="KW-0812">Transmembrane</keyword>
<keyword evidence="2" id="KW-0732">Signal</keyword>
<feature type="chain" id="PRO_5004731027" evidence="2">
    <location>
        <begin position="25"/>
        <end position="86"/>
    </location>
</feature>
<protein>
    <submittedName>
        <fullName evidence="3">Uncharacterized protein</fullName>
    </submittedName>
</protein>
<proteinExistence type="predicted"/>
<evidence type="ECO:0000256" key="1">
    <source>
        <dbReference type="SAM" id="Phobius"/>
    </source>
</evidence>
<evidence type="ECO:0000313" key="4">
    <source>
        <dbReference type="Proteomes" id="UP000017861"/>
    </source>
</evidence>